<name>A0AB36FSV0_ALTMA</name>
<dbReference type="EMBL" id="MIPY01000040">
    <property type="protein sequence ID" value="OES25726.1"/>
    <property type="molecule type" value="Genomic_DNA"/>
</dbReference>
<protein>
    <submittedName>
        <fullName evidence="2">Transposase DDE domain protein</fullName>
    </submittedName>
</protein>
<dbReference type="InterPro" id="IPR051698">
    <property type="entry name" value="Transposase_11-like"/>
</dbReference>
<gene>
    <name evidence="2" type="ORF">BFV95_4302</name>
</gene>
<dbReference type="InterPro" id="IPR047647">
    <property type="entry name" value="ISAs1_transpos"/>
</dbReference>
<evidence type="ECO:0000259" key="1">
    <source>
        <dbReference type="Pfam" id="PF01609"/>
    </source>
</evidence>
<evidence type="ECO:0000313" key="3">
    <source>
        <dbReference type="Proteomes" id="UP000095392"/>
    </source>
</evidence>
<dbReference type="InterPro" id="IPR002559">
    <property type="entry name" value="Transposase_11"/>
</dbReference>
<dbReference type="Pfam" id="PF01609">
    <property type="entry name" value="DDE_Tnp_1"/>
    <property type="match status" value="1"/>
</dbReference>
<evidence type="ECO:0000313" key="2">
    <source>
        <dbReference type="EMBL" id="OES25726.1"/>
    </source>
</evidence>
<organism evidence="2 3">
    <name type="scientific">Alteromonas macleodii</name>
    <name type="common">Pseudoalteromonas macleodii</name>
    <dbReference type="NCBI Taxonomy" id="28108"/>
    <lineage>
        <taxon>Bacteria</taxon>
        <taxon>Pseudomonadati</taxon>
        <taxon>Pseudomonadota</taxon>
        <taxon>Gammaproteobacteria</taxon>
        <taxon>Alteromonadales</taxon>
        <taxon>Alteromonadaceae</taxon>
        <taxon>Alteromonas/Salinimonas group</taxon>
        <taxon>Alteromonas</taxon>
    </lineage>
</organism>
<dbReference type="PANTHER" id="PTHR30298:SF0">
    <property type="entry name" value="PROTEIN YBFL-RELATED"/>
    <property type="match status" value="1"/>
</dbReference>
<dbReference type="GO" id="GO:0006313">
    <property type="term" value="P:DNA transposition"/>
    <property type="evidence" value="ECO:0007669"/>
    <property type="project" value="InterPro"/>
</dbReference>
<proteinExistence type="predicted"/>
<dbReference type="PANTHER" id="PTHR30298">
    <property type="entry name" value="H REPEAT-ASSOCIATED PREDICTED TRANSPOSASE"/>
    <property type="match status" value="1"/>
</dbReference>
<dbReference type="Proteomes" id="UP000095392">
    <property type="component" value="Unassembled WGS sequence"/>
</dbReference>
<feature type="domain" description="Transposase IS4-like" evidence="1">
    <location>
        <begin position="17"/>
        <end position="75"/>
    </location>
</feature>
<dbReference type="NCBIfam" id="NF033564">
    <property type="entry name" value="transpos_ISAs1"/>
    <property type="match status" value="1"/>
</dbReference>
<dbReference type="GO" id="GO:0003677">
    <property type="term" value="F:DNA binding"/>
    <property type="evidence" value="ECO:0007669"/>
    <property type="project" value="InterPro"/>
</dbReference>
<reference evidence="2 3" key="1">
    <citation type="submission" date="2016-09" db="EMBL/GenBank/DDBJ databases">
        <title>Draft Genome Sequence of four Alteromonas macleodii strains isolated from copper coupons and grown long-term at elevated copper levels.</title>
        <authorList>
            <person name="Cusick K."/>
            <person name="Dale J."/>
            <person name="Little B."/>
            <person name="Biffinger J."/>
        </authorList>
    </citation>
    <scope>NUCLEOTIDE SEQUENCE [LARGE SCALE GENOMIC DNA]</scope>
    <source>
        <strain evidence="2 3">KCP01</strain>
    </source>
</reference>
<dbReference type="AlphaFoldDB" id="A0AB36FSV0"/>
<accession>A0AB36FSV0</accession>
<sequence>MAINYQNDGKKASLEYRYYISSTKLTTEQFGKAARGHWGIENNLHWVLDTAMREDNCQIYRGDGAENIARLRHIGVNMIKIDTSRKASVRRKQRMAAMDTDYLEAIFLAGCNSIE</sequence>
<dbReference type="GO" id="GO:0004803">
    <property type="term" value="F:transposase activity"/>
    <property type="evidence" value="ECO:0007669"/>
    <property type="project" value="InterPro"/>
</dbReference>
<comment type="caution">
    <text evidence="2">The sequence shown here is derived from an EMBL/GenBank/DDBJ whole genome shotgun (WGS) entry which is preliminary data.</text>
</comment>
<keyword evidence="3" id="KW-1185">Reference proteome</keyword>